<dbReference type="OrthoDB" id="2047687at2"/>
<evidence type="ECO:0000313" key="1">
    <source>
        <dbReference type="EMBL" id="QFJ55837.1"/>
    </source>
</evidence>
<organism evidence="1 2">
    <name type="scientific">Pseudobutyrivibrio xylanivorans</name>
    <dbReference type="NCBI Taxonomy" id="185007"/>
    <lineage>
        <taxon>Bacteria</taxon>
        <taxon>Bacillati</taxon>
        <taxon>Bacillota</taxon>
        <taxon>Clostridia</taxon>
        <taxon>Lachnospirales</taxon>
        <taxon>Lachnospiraceae</taxon>
        <taxon>Pseudobutyrivibrio</taxon>
    </lineage>
</organism>
<reference evidence="2" key="1">
    <citation type="submission" date="2019-08" db="EMBL/GenBank/DDBJ databases">
        <title>Complete Genome Sequence of the Polysaccharide-Degrading Rumen Bacterium Pseudobutyrivibrio xylanivorans MA3014.</title>
        <authorList>
            <person name="Palevich N."/>
            <person name="Maclean P.H."/>
            <person name="Kelly W.J."/>
            <person name="Leahy S.C."/>
            <person name="Rakonjac J."/>
            <person name="Attwood G.T."/>
        </authorList>
    </citation>
    <scope>NUCLEOTIDE SEQUENCE [LARGE SCALE GENOMIC DNA]</scope>
    <source>
        <strain evidence="2">MA3014</strain>
    </source>
</reference>
<dbReference type="RefSeq" id="WP_151624976.1">
    <property type="nucleotide sequence ID" value="NZ_CP043028.1"/>
</dbReference>
<gene>
    <name evidence="1" type="ORF">FXF36_13565</name>
</gene>
<proteinExistence type="predicted"/>
<accession>A0A5P6VTB8</accession>
<sequence>MITVRTRRKIGMMQQQLSGSKEEDFLLTLGQNFLEFIHRYGTDNSYADSLICTKIAEYVKDKNYAAIGDLFAGLQVFGTYDKYTQLTTKYKIVSSAVGRNFNGTVFEGRPDEQSELNRIIAHTCGMCTEQGTEFVEKLLA</sequence>
<dbReference type="AlphaFoldDB" id="A0A5P6VTB8"/>
<protein>
    <submittedName>
        <fullName evidence="1">Uncharacterized protein</fullName>
    </submittedName>
</protein>
<dbReference type="EMBL" id="CP043028">
    <property type="protein sequence ID" value="QFJ55837.1"/>
    <property type="molecule type" value="Genomic_DNA"/>
</dbReference>
<dbReference type="Proteomes" id="UP000327030">
    <property type="component" value="Chromosome 1"/>
</dbReference>
<name>A0A5P6VTB8_PSEXY</name>
<evidence type="ECO:0000313" key="2">
    <source>
        <dbReference type="Proteomes" id="UP000327030"/>
    </source>
</evidence>
<dbReference type="KEGG" id="pxv:FXF36_13565"/>